<evidence type="ECO:0000256" key="6">
    <source>
        <dbReference type="SAM" id="SignalP"/>
    </source>
</evidence>
<evidence type="ECO:0000256" key="3">
    <source>
        <dbReference type="ARBA" id="ARBA00023157"/>
    </source>
</evidence>
<reference evidence="11" key="4">
    <citation type="submission" date="2025-04" db="UniProtKB">
        <authorList>
            <consortium name="RefSeq"/>
        </authorList>
    </citation>
    <scope>IDENTIFICATION</scope>
    <source>
        <tissue evidence="11">Leaf</tissue>
    </source>
</reference>
<dbReference type="Pfam" id="PF02298">
    <property type="entry name" value="Cu_bind_like"/>
    <property type="match status" value="1"/>
</dbReference>
<dbReference type="OrthoDB" id="2011645at2759"/>
<evidence type="ECO:0000313" key="11">
    <source>
        <dbReference type="RefSeq" id="XP_031374598.1"/>
    </source>
</evidence>
<evidence type="ECO:0000256" key="1">
    <source>
        <dbReference type="ARBA" id="ARBA00022723"/>
    </source>
</evidence>
<evidence type="ECO:0000256" key="5">
    <source>
        <dbReference type="ARBA" id="ARBA00082491"/>
    </source>
</evidence>
<evidence type="ECO:0000313" key="9">
    <source>
        <dbReference type="Proteomes" id="UP000197138"/>
    </source>
</evidence>
<organism evidence="8 9">
    <name type="scientific">Punica granatum</name>
    <name type="common">Pomegranate</name>
    <dbReference type="NCBI Taxonomy" id="22663"/>
    <lineage>
        <taxon>Eukaryota</taxon>
        <taxon>Viridiplantae</taxon>
        <taxon>Streptophyta</taxon>
        <taxon>Embryophyta</taxon>
        <taxon>Tracheophyta</taxon>
        <taxon>Spermatophyta</taxon>
        <taxon>Magnoliopsida</taxon>
        <taxon>eudicotyledons</taxon>
        <taxon>Gunneridae</taxon>
        <taxon>Pentapetalae</taxon>
        <taxon>rosids</taxon>
        <taxon>malvids</taxon>
        <taxon>Myrtales</taxon>
        <taxon>Lythraceae</taxon>
        <taxon>Punica</taxon>
    </lineage>
</organism>
<dbReference type="Gene3D" id="2.60.40.420">
    <property type="entry name" value="Cupredoxins - blue copper proteins"/>
    <property type="match status" value="1"/>
</dbReference>
<accession>A0A218VV35</accession>
<protein>
    <recommendedName>
        <fullName evidence="4">Basic blue protein</fullName>
    </recommendedName>
    <alternativeName>
        <fullName evidence="5">Plantacyanin</fullName>
    </alternativeName>
</protein>
<evidence type="ECO:0000259" key="7">
    <source>
        <dbReference type="PROSITE" id="PS51485"/>
    </source>
</evidence>
<dbReference type="InterPro" id="IPR003245">
    <property type="entry name" value="Phytocyanin_dom"/>
</dbReference>
<proteinExistence type="predicted"/>
<feature type="signal peptide" evidence="6">
    <location>
        <begin position="1"/>
        <end position="33"/>
    </location>
</feature>
<dbReference type="GeneID" id="116189185"/>
<evidence type="ECO:0000313" key="10">
    <source>
        <dbReference type="Proteomes" id="UP000515151"/>
    </source>
</evidence>
<reference evidence="8" key="2">
    <citation type="submission" date="2017-06" db="EMBL/GenBank/DDBJ databases">
        <title>The pomegranate genome and the genomics of punicalagin biosynthesis.</title>
        <authorList>
            <person name="Xu C."/>
        </authorList>
    </citation>
    <scope>NUCLEOTIDE SEQUENCE [LARGE SCALE GENOMIC DNA]</scope>
    <source>
        <tissue evidence="8">Fresh leaf</tissue>
    </source>
</reference>
<evidence type="ECO:0000256" key="4">
    <source>
        <dbReference type="ARBA" id="ARBA00071970"/>
    </source>
</evidence>
<dbReference type="RefSeq" id="XP_031374598.1">
    <property type="nucleotide sequence ID" value="XM_031518738.1"/>
</dbReference>
<evidence type="ECO:0000313" key="8">
    <source>
        <dbReference type="EMBL" id="OWM63940.1"/>
    </source>
</evidence>
<evidence type="ECO:0000256" key="2">
    <source>
        <dbReference type="ARBA" id="ARBA00023008"/>
    </source>
</evidence>
<dbReference type="PROSITE" id="PS51485">
    <property type="entry name" value="PHYTOCYANIN"/>
    <property type="match status" value="1"/>
</dbReference>
<dbReference type="InterPro" id="IPR041844">
    <property type="entry name" value="Plantacyanin"/>
</dbReference>
<dbReference type="AlphaFoldDB" id="A0A218VV35"/>
<dbReference type="FunFam" id="2.60.40.420:FF:000013">
    <property type="entry name" value="basic blue protein-like"/>
    <property type="match status" value="1"/>
</dbReference>
<dbReference type="PROSITE" id="PS00196">
    <property type="entry name" value="COPPER_BLUE"/>
    <property type="match status" value="1"/>
</dbReference>
<keyword evidence="1" id="KW-0479">Metal-binding</keyword>
<dbReference type="InterPro" id="IPR028871">
    <property type="entry name" value="BlueCu_1_BS"/>
</dbReference>
<dbReference type="CDD" id="cd11013">
    <property type="entry name" value="Plantacyanin"/>
    <property type="match status" value="1"/>
</dbReference>
<sequence length="129" mass="13418">MCSQGRGSAASAAVAVTVLTLLYLLACTEQAEAASYTVGDSSGWTFNVATWPKGKGFKAGDVLVFNYSPGAHNVVAVNRGGYQSCNAPPRPKVFQSGKDQVKLVKGQNYFICSIPGHCQGGMKIAVTAA</sequence>
<dbReference type="Proteomes" id="UP000515151">
    <property type="component" value="Chromosome 8"/>
</dbReference>
<dbReference type="Proteomes" id="UP000197138">
    <property type="component" value="Unassembled WGS sequence"/>
</dbReference>
<feature type="domain" description="Phytocyanin" evidence="7">
    <location>
        <begin position="34"/>
        <end position="129"/>
    </location>
</feature>
<keyword evidence="10" id="KW-1185">Reference proteome</keyword>
<keyword evidence="2" id="KW-0186">Copper</keyword>
<name>A0A218VV35_PUNGR</name>
<dbReference type="EMBL" id="MTKT01005852">
    <property type="protein sequence ID" value="OWM63940.1"/>
    <property type="molecule type" value="Genomic_DNA"/>
</dbReference>
<dbReference type="GO" id="GO:0009055">
    <property type="term" value="F:electron transfer activity"/>
    <property type="evidence" value="ECO:0007669"/>
    <property type="project" value="InterPro"/>
</dbReference>
<keyword evidence="6" id="KW-0732">Signal</keyword>
<keyword evidence="3" id="KW-1015">Disulfide bond</keyword>
<feature type="chain" id="PRO_5044568809" description="Basic blue protein" evidence="6">
    <location>
        <begin position="34"/>
        <end position="129"/>
    </location>
</feature>
<dbReference type="PANTHER" id="PTHR33021:SF517">
    <property type="entry name" value="PHYTOCYANIN DOMAIN-CONTAINING PROTEIN"/>
    <property type="match status" value="1"/>
</dbReference>
<gene>
    <name evidence="11" type="primary">LOC116189185</name>
    <name evidence="8" type="ORF">CDL15_Pgr024777</name>
</gene>
<dbReference type="GO" id="GO:0005886">
    <property type="term" value="C:plasma membrane"/>
    <property type="evidence" value="ECO:0007669"/>
    <property type="project" value="TreeGrafter"/>
</dbReference>
<dbReference type="InterPro" id="IPR039391">
    <property type="entry name" value="Phytocyanin-like"/>
</dbReference>
<dbReference type="GO" id="GO:0046872">
    <property type="term" value="F:metal ion binding"/>
    <property type="evidence" value="ECO:0007669"/>
    <property type="project" value="UniProtKB-KW"/>
</dbReference>
<dbReference type="PANTHER" id="PTHR33021">
    <property type="entry name" value="BLUE COPPER PROTEIN"/>
    <property type="match status" value="1"/>
</dbReference>
<dbReference type="InterPro" id="IPR008972">
    <property type="entry name" value="Cupredoxin"/>
</dbReference>
<reference evidence="9" key="1">
    <citation type="journal article" date="2017" name="Plant J.">
        <title>The pomegranate (Punica granatum L.) genome and the genomics of punicalagin biosynthesis.</title>
        <authorList>
            <person name="Qin G."/>
            <person name="Xu C."/>
            <person name="Ming R."/>
            <person name="Tang H."/>
            <person name="Guyot R."/>
            <person name="Kramer E.M."/>
            <person name="Hu Y."/>
            <person name="Yi X."/>
            <person name="Qi Y."/>
            <person name="Xu X."/>
            <person name="Gao Z."/>
            <person name="Pan H."/>
            <person name="Jian J."/>
            <person name="Tian Y."/>
            <person name="Yue Z."/>
            <person name="Xu Y."/>
        </authorList>
    </citation>
    <scope>NUCLEOTIDE SEQUENCE [LARGE SCALE GENOMIC DNA]</scope>
    <source>
        <strain evidence="9">cv. Dabenzi</strain>
    </source>
</reference>
<dbReference type="SUPFAM" id="SSF49503">
    <property type="entry name" value="Cupredoxins"/>
    <property type="match status" value="1"/>
</dbReference>
<reference evidence="10" key="3">
    <citation type="journal article" date="2020" name="Plant Biotechnol. J.">
        <title>The pomegranate (Punica granatum L.) draft genome dissects genetic divergence between soft- and hard-seeded cultivars.</title>
        <authorList>
            <person name="Luo X."/>
            <person name="Li H."/>
            <person name="Wu Z."/>
            <person name="Yao W."/>
            <person name="Zhao P."/>
            <person name="Cao D."/>
            <person name="Yu H."/>
            <person name="Li K."/>
            <person name="Poudel K."/>
            <person name="Zhao D."/>
            <person name="Zhang F."/>
            <person name="Xia X."/>
            <person name="Chen L."/>
            <person name="Wang Q."/>
            <person name="Jing D."/>
            <person name="Cao S."/>
        </authorList>
    </citation>
    <scope>NUCLEOTIDE SEQUENCE [LARGE SCALE GENOMIC DNA]</scope>
</reference>